<evidence type="ECO:0000256" key="1">
    <source>
        <dbReference type="SAM" id="Phobius"/>
    </source>
</evidence>
<protein>
    <submittedName>
        <fullName evidence="2">Uncharacterized protein</fullName>
    </submittedName>
</protein>
<name>A0A371B1Q1_9SPHN</name>
<keyword evidence="1" id="KW-1133">Transmembrane helix</keyword>
<keyword evidence="3" id="KW-1185">Reference proteome</keyword>
<dbReference type="AlphaFoldDB" id="A0A371B1Q1"/>
<sequence>MANIIAFILGLIALVLAIPAFFPLLGWLNWLIIVIAGAGVAFGFASEKNSGRNFCLVVVAICAIRLWLGGGII</sequence>
<evidence type="ECO:0000313" key="2">
    <source>
        <dbReference type="EMBL" id="RDV01526.1"/>
    </source>
</evidence>
<keyword evidence="1" id="KW-0812">Transmembrane</keyword>
<dbReference type="RefSeq" id="WP_115550305.1">
    <property type="nucleotide sequence ID" value="NZ_QRGP01000003.1"/>
</dbReference>
<reference evidence="3" key="1">
    <citation type="submission" date="2018-08" db="EMBL/GenBank/DDBJ databases">
        <authorList>
            <person name="Kim S.-J."/>
            <person name="Jung G.-Y."/>
        </authorList>
    </citation>
    <scope>NUCLEOTIDE SEQUENCE [LARGE SCALE GENOMIC DNA]</scope>
    <source>
        <strain evidence="3">GY_G</strain>
    </source>
</reference>
<gene>
    <name evidence="2" type="ORF">DXH95_14635</name>
</gene>
<keyword evidence="1" id="KW-0472">Membrane</keyword>
<feature type="transmembrane region" description="Helical" evidence="1">
    <location>
        <begin position="27"/>
        <end position="46"/>
    </location>
</feature>
<evidence type="ECO:0000313" key="3">
    <source>
        <dbReference type="Proteomes" id="UP000263833"/>
    </source>
</evidence>
<dbReference type="EMBL" id="QRGP01000003">
    <property type="protein sequence ID" value="RDV01526.1"/>
    <property type="molecule type" value="Genomic_DNA"/>
</dbReference>
<feature type="transmembrane region" description="Helical" evidence="1">
    <location>
        <begin position="53"/>
        <end position="72"/>
    </location>
</feature>
<accession>A0A371B1Q1</accession>
<organism evidence="2 3">
    <name type="scientific">Sphingorhabdus pulchriflava</name>
    <dbReference type="NCBI Taxonomy" id="2292257"/>
    <lineage>
        <taxon>Bacteria</taxon>
        <taxon>Pseudomonadati</taxon>
        <taxon>Pseudomonadota</taxon>
        <taxon>Alphaproteobacteria</taxon>
        <taxon>Sphingomonadales</taxon>
        <taxon>Sphingomonadaceae</taxon>
        <taxon>Sphingorhabdus</taxon>
    </lineage>
</organism>
<dbReference type="Proteomes" id="UP000263833">
    <property type="component" value="Unassembled WGS sequence"/>
</dbReference>
<dbReference type="OrthoDB" id="7391824at2"/>
<proteinExistence type="predicted"/>
<comment type="caution">
    <text evidence="2">The sequence shown here is derived from an EMBL/GenBank/DDBJ whole genome shotgun (WGS) entry which is preliminary data.</text>
</comment>